<gene>
    <name evidence="2" type="ORF">CWD88_14345</name>
</gene>
<evidence type="ECO:0000313" key="2">
    <source>
        <dbReference type="EMBL" id="PJO65617.1"/>
    </source>
</evidence>
<dbReference type="AlphaFoldDB" id="A0AAX0UBT1"/>
<accession>A0AAX0UBT1</accession>
<dbReference type="Proteomes" id="UP000231878">
    <property type="component" value="Unassembled WGS sequence"/>
</dbReference>
<name>A0AAX0UBT1_BURPE</name>
<organism evidence="2 3">
    <name type="scientific">Burkholderia pseudomallei</name>
    <name type="common">Pseudomonas pseudomallei</name>
    <dbReference type="NCBI Taxonomy" id="28450"/>
    <lineage>
        <taxon>Bacteria</taxon>
        <taxon>Pseudomonadati</taxon>
        <taxon>Pseudomonadota</taxon>
        <taxon>Betaproteobacteria</taxon>
        <taxon>Burkholderiales</taxon>
        <taxon>Burkholderiaceae</taxon>
        <taxon>Burkholderia</taxon>
        <taxon>pseudomallei group</taxon>
    </lineage>
</organism>
<feature type="region of interest" description="Disordered" evidence="1">
    <location>
        <begin position="32"/>
        <end position="74"/>
    </location>
</feature>
<dbReference type="EMBL" id="PHRB01000012">
    <property type="protein sequence ID" value="PJO65617.1"/>
    <property type="molecule type" value="Genomic_DNA"/>
</dbReference>
<reference evidence="2 3" key="1">
    <citation type="submission" date="2017-11" db="EMBL/GenBank/DDBJ databases">
        <title>Molecular characterization of Burkholderia pseudomallei and closely related isolates from Vietnam.</title>
        <authorList>
            <person name="Ustinov D.V."/>
            <person name="Antonov A.S."/>
            <person name="Avdusheva E.F."/>
            <person name="Shpak I.M."/>
            <person name="Zakharova I.B."/>
            <person name="Thi L.A."/>
            <person name="Teteryatnikova N."/>
            <person name="Lopasteyskaya Y.A."/>
            <person name="Kuzyutina J.A."/>
            <person name="Ngo T.N."/>
            <person name="Victorov D.V."/>
        </authorList>
    </citation>
    <scope>NUCLEOTIDE SEQUENCE [LARGE SCALE GENOMIC DNA]</scope>
    <source>
        <strain evidence="2 3">V1512</strain>
    </source>
</reference>
<proteinExistence type="predicted"/>
<comment type="caution">
    <text evidence="2">The sequence shown here is derived from an EMBL/GenBank/DDBJ whole genome shotgun (WGS) entry which is preliminary data.</text>
</comment>
<evidence type="ECO:0000256" key="1">
    <source>
        <dbReference type="SAM" id="MobiDB-lite"/>
    </source>
</evidence>
<feature type="compositionally biased region" description="Basic and acidic residues" evidence="1">
    <location>
        <begin position="32"/>
        <end position="41"/>
    </location>
</feature>
<evidence type="ECO:0000313" key="3">
    <source>
        <dbReference type="Proteomes" id="UP000231878"/>
    </source>
</evidence>
<protein>
    <submittedName>
        <fullName evidence="2">Uncharacterized protein</fullName>
    </submittedName>
</protein>
<sequence>MDASDRCGDNGCDVAWLARRWAVCRARRRDGTIRKAEERATRGRRKRKEAEEVRKSEERSGKAPGGRAARRAAS</sequence>
<feature type="compositionally biased region" description="Basic and acidic residues" evidence="1">
    <location>
        <begin position="48"/>
        <end position="61"/>
    </location>
</feature>